<dbReference type="PROSITE" id="PS51819">
    <property type="entry name" value="VOC"/>
    <property type="match status" value="1"/>
</dbReference>
<dbReference type="SUPFAM" id="SSF54593">
    <property type="entry name" value="Glyoxalase/Bleomycin resistance protein/Dihydroxybiphenyl dioxygenase"/>
    <property type="match status" value="1"/>
</dbReference>
<protein>
    <submittedName>
        <fullName evidence="2">VOC family protein</fullName>
    </submittedName>
</protein>
<dbReference type="Gene3D" id="3.10.180.10">
    <property type="entry name" value="2,3-Dihydroxybiphenyl 1,2-Dioxygenase, domain 1"/>
    <property type="match status" value="1"/>
</dbReference>
<evidence type="ECO:0000313" key="2">
    <source>
        <dbReference type="EMBL" id="QBD82885.1"/>
    </source>
</evidence>
<feature type="domain" description="VOC" evidence="1">
    <location>
        <begin position="5"/>
        <end position="119"/>
    </location>
</feature>
<keyword evidence="3" id="KW-1185">Reference proteome</keyword>
<dbReference type="InterPro" id="IPR029068">
    <property type="entry name" value="Glyas_Bleomycin-R_OHBP_Dase"/>
</dbReference>
<dbReference type="CDD" id="cd06587">
    <property type="entry name" value="VOC"/>
    <property type="match status" value="1"/>
</dbReference>
<dbReference type="Proteomes" id="UP000290365">
    <property type="component" value="Chromosome"/>
</dbReference>
<sequence length="123" mass="14048">MKVKALVWMGIKTEKFAEVELFLQNVMDLPLTYRGHDFTLFQLPSGDKVEIFSPDETNQHFAPDSIACGFLVEDIYQASQELVQAGIELIGPVHDDRPDGYAWQHFRGPDGNLYELVYDPERS</sequence>
<evidence type="ECO:0000259" key="1">
    <source>
        <dbReference type="PROSITE" id="PS51819"/>
    </source>
</evidence>
<dbReference type="EMBL" id="CP035758">
    <property type="protein sequence ID" value="QBD82885.1"/>
    <property type="molecule type" value="Genomic_DNA"/>
</dbReference>
<organism evidence="2 3">
    <name type="scientific">Ktedonosporobacter rubrisoli</name>
    <dbReference type="NCBI Taxonomy" id="2509675"/>
    <lineage>
        <taxon>Bacteria</taxon>
        <taxon>Bacillati</taxon>
        <taxon>Chloroflexota</taxon>
        <taxon>Ktedonobacteria</taxon>
        <taxon>Ktedonobacterales</taxon>
        <taxon>Ktedonosporobacteraceae</taxon>
        <taxon>Ktedonosporobacter</taxon>
    </lineage>
</organism>
<proteinExistence type="predicted"/>
<dbReference type="Pfam" id="PF00903">
    <property type="entry name" value="Glyoxalase"/>
    <property type="match status" value="1"/>
</dbReference>
<evidence type="ECO:0000313" key="3">
    <source>
        <dbReference type="Proteomes" id="UP000290365"/>
    </source>
</evidence>
<reference evidence="2 3" key="1">
    <citation type="submission" date="2019-01" db="EMBL/GenBank/DDBJ databases">
        <title>Ktedonosporobacter rubrisoli SCAWS-G2.</title>
        <authorList>
            <person name="Huang Y."/>
            <person name="Yan B."/>
        </authorList>
    </citation>
    <scope>NUCLEOTIDE SEQUENCE [LARGE SCALE GENOMIC DNA]</scope>
    <source>
        <strain evidence="2 3">SCAWS-G2</strain>
    </source>
</reference>
<dbReference type="InterPro" id="IPR004360">
    <property type="entry name" value="Glyas_Fos-R_dOase_dom"/>
</dbReference>
<dbReference type="InterPro" id="IPR037523">
    <property type="entry name" value="VOC_core"/>
</dbReference>
<accession>A0A4P6K4A5</accession>
<gene>
    <name evidence="2" type="ORF">EPA93_45755</name>
</gene>
<name>A0A4P6K4A5_KTERU</name>
<dbReference type="RefSeq" id="WP_129893954.1">
    <property type="nucleotide sequence ID" value="NZ_CP035758.1"/>
</dbReference>
<dbReference type="KEGG" id="kbs:EPA93_45755"/>
<dbReference type="AlphaFoldDB" id="A0A4P6K4A5"/>
<dbReference type="OrthoDB" id="9804944at2"/>